<evidence type="ECO:0000256" key="4">
    <source>
        <dbReference type="ARBA" id="ARBA00023098"/>
    </source>
</evidence>
<keyword evidence="4" id="KW-0443">Lipid metabolism</keyword>
<dbReference type="PANTHER" id="PTHR18896">
    <property type="entry name" value="PHOSPHOLIPASE D"/>
    <property type="match status" value="1"/>
</dbReference>
<dbReference type="Proteomes" id="UP000188543">
    <property type="component" value="Unassembled WGS sequence"/>
</dbReference>
<dbReference type="RefSeq" id="WP_077020606.1">
    <property type="nucleotide sequence ID" value="NZ_CADETK010000018.1"/>
</dbReference>
<gene>
    <name evidence="6" type="ORF">A8E72_23045</name>
</gene>
<dbReference type="InterPro" id="IPR025202">
    <property type="entry name" value="PLD-like_dom"/>
</dbReference>
<dbReference type="PANTHER" id="PTHR18896:SF76">
    <property type="entry name" value="PHOSPHOLIPASE"/>
    <property type="match status" value="1"/>
</dbReference>
<dbReference type="Pfam" id="PF13091">
    <property type="entry name" value="PLDc_2"/>
    <property type="match status" value="1"/>
</dbReference>
<keyword evidence="2" id="KW-0677">Repeat</keyword>
<organism evidence="6 7">
    <name type="scientific">Burkholderia cenocepacia</name>
    <dbReference type="NCBI Taxonomy" id="95486"/>
    <lineage>
        <taxon>Bacteria</taxon>
        <taxon>Pseudomonadati</taxon>
        <taxon>Pseudomonadota</taxon>
        <taxon>Betaproteobacteria</taxon>
        <taxon>Burkholderiales</taxon>
        <taxon>Burkholderiaceae</taxon>
        <taxon>Burkholderia</taxon>
        <taxon>Burkholderia cepacia complex</taxon>
    </lineage>
</organism>
<dbReference type="OrthoDB" id="8828485at2"/>
<evidence type="ECO:0000256" key="1">
    <source>
        <dbReference type="ARBA" id="ARBA00000798"/>
    </source>
</evidence>
<keyword evidence="3" id="KW-0378">Hydrolase</keyword>
<dbReference type="Gene3D" id="3.30.870.10">
    <property type="entry name" value="Endonuclease Chain A"/>
    <property type="match status" value="2"/>
</dbReference>
<comment type="catalytic activity">
    <reaction evidence="1">
        <text>a 1,2-diacyl-sn-glycero-3-phosphocholine + H2O = a 1,2-diacyl-sn-glycero-3-phosphate + choline + H(+)</text>
        <dbReference type="Rhea" id="RHEA:14445"/>
        <dbReference type="ChEBI" id="CHEBI:15354"/>
        <dbReference type="ChEBI" id="CHEBI:15377"/>
        <dbReference type="ChEBI" id="CHEBI:15378"/>
        <dbReference type="ChEBI" id="CHEBI:57643"/>
        <dbReference type="ChEBI" id="CHEBI:58608"/>
        <dbReference type="EC" id="3.1.4.4"/>
    </reaction>
</comment>
<dbReference type="InterPro" id="IPR001736">
    <property type="entry name" value="PLipase_D/transphosphatidylase"/>
</dbReference>
<evidence type="ECO:0000259" key="5">
    <source>
        <dbReference type="PROSITE" id="PS50035"/>
    </source>
</evidence>
<proteinExistence type="predicted"/>
<dbReference type="SMART" id="SM00155">
    <property type="entry name" value="PLDc"/>
    <property type="match status" value="2"/>
</dbReference>
<feature type="domain" description="PLD phosphodiesterase" evidence="5">
    <location>
        <begin position="576"/>
        <end position="603"/>
    </location>
</feature>
<dbReference type="GO" id="GO:0004630">
    <property type="term" value="F:phospholipase D activity"/>
    <property type="evidence" value="ECO:0007669"/>
    <property type="project" value="UniProtKB-EC"/>
</dbReference>
<dbReference type="InterPro" id="IPR015679">
    <property type="entry name" value="PLipase_D_fam"/>
</dbReference>
<evidence type="ECO:0000256" key="3">
    <source>
        <dbReference type="ARBA" id="ARBA00022801"/>
    </source>
</evidence>
<dbReference type="SUPFAM" id="SSF56024">
    <property type="entry name" value="Phospholipase D/nuclease"/>
    <property type="match status" value="2"/>
</dbReference>
<name>A0A1V2W1F2_9BURK</name>
<dbReference type="AlphaFoldDB" id="A0A1V2W1F2"/>
<dbReference type="PROSITE" id="PS50035">
    <property type="entry name" value="PLD"/>
    <property type="match status" value="1"/>
</dbReference>
<comment type="caution">
    <text evidence="6">The sequence shown here is derived from an EMBL/GenBank/DDBJ whole genome shotgun (WGS) entry which is preliminary data.</text>
</comment>
<dbReference type="GO" id="GO:0009395">
    <property type="term" value="P:phospholipid catabolic process"/>
    <property type="evidence" value="ECO:0007669"/>
    <property type="project" value="TreeGrafter"/>
</dbReference>
<accession>A0A1V2W1F2</accession>
<evidence type="ECO:0000313" key="6">
    <source>
        <dbReference type="EMBL" id="ONU81565.1"/>
    </source>
</evidence>
<sequence length="683" mass="76101">MANINKSITTPIAQNHTSSAMACLPWFVCNSEYSPSAAGFRSLVNGRDAFAAVYKAIADAKHSIDIICWGFQPSMYFLRDGTGKRIGELLEQKGKEGVKVRLLCWRDPFYMAELSENNMPGNDFITPLKRALPKWVYDHVSMLGRDYQTDEERVFDINWYQRANLNNVTNPVSHSVTDRIIEDTVNLPLNVVAALSKPFTSGSNPVLHKIAGFPNIELATRGFDLSVRSEIVGRISGYGTMDGWSGGTKATTSAAMGGEPSHHQKMVLVDYDDSDLATGFVMGHNMLDQYWDTDKHSYQAMAPSKGRNGPYPWQDISSRVTGPILQYLNKNFCEAWDDATGQKLAKSREHLAGIHKIRNDAPDDVSVMAQIVRTQSEKNKREIQVMYLNAVNNATQCIFIQNQYFRWNDLALKIKDVAKAHAKAGRDFGRDGSIYLFVITNSSDDAVGNGTVRTYQMLESLGCGNSMPGVAQLQRSDDYAAQKKDLEAQLAAQQSIQQKFAAQGVDINAASLQGAMNFYQDNMAKQQELQQALNELKRKKQLNAHIDPDAPPLDIEGLKVQVCTLVAPDSPGGNWLPVYVHAKLMTIDDAFMTIGSANVNLRSMNVDSELNICHENSAVTKSLRQRLWSMHAGDKGAQEDFFKSFMAWHDIVEQNKVNKTKNLPPEKSLVKFVRTSAKRTYAD</sequence>
<reference evidence="6 7" key="1">
    <citation type="submission" date="2016-08" db="EMBL/GenBank/DDBJ databases">
        <authorList>
            <person name="Seilhamer J.J."/>
        </authorList>
    </citation>
    <scope>NUCLEOTIDE SEQUENCE [LARGE SCALE GENOMIC DNA]</scope>
    <source>
        <strain evidence="6 7">VC14762</strain>
    </source>
</reference>
<evidence type="ECO:0000256" key="2">
    <source>
        <dbReference type="ARBA" id="ARBA00022737"/>
    </source>
</evidence>
<evidence type="ECO:0000313" key="7">
    <source>
        <dbReference type="Proteomes" id="UP000188543"/>
    </source>
</evidence>
<protein>
    <submittedName>
        <fullName evidence="6">Phospholipase</fullName>
    </submittedName>
</protein>
<dbReference type="PROSITE" id="PS51257">
    <property type="entry name" value="PROKAR_LIPOPROTEIN"/>
    <property type="match status" value="1"/>
</dbReference>
<dbReference type="EMBL" id="MUTJ01000073">
    <property type="protein sequence ID" value="ONU81565.1"/>
    <property type="molecule type" value="Genomic_DNA"/>
</dbReference>